<evidence type="ECO:0000256" key="1">
    <source>
        <dbReference type="ARBA" id="ARBA00022490"/>
    </source>
</evidence>
<protein>
    <recommendedName>
        <fullName evidence="3">SsrA-binding protein</fullName>
    </recommendedName>
    <alternativeName>
        <fullName evidence="3">Small protein B</fullName>
    </alternativeName>
</protein>
<dbReference type="PROSITE" id="PS01317">
    <property type="entry name" value="SSRP"/>
    <property type="match status" value="1"/>
</dbReference>
<dbReference type="InterPro" id="IPR000037">
    <property type="entry name" value="SsrA-bd_prot"/>
</dbReference>
<dbReference type="Pfam" id="PF01668">
    <property type="entry name" value="SmpB"/>
    <property type="match status" value="1"/>
</dbReference>
<sequence length="130" mass="15053">MCAKKKSKDHLREIRNGKAHHNYFVGDTFEAGIVLQGTEVKAIRDGDAQISEAFCRVEKGQVWLYNSHIGEYKFGNFQNHPPRRKRKLLLHRREIHKLFGAMETGGKSLIPLRIYIKHGLIKIEIALCTW</sequence>
<dbReference type="Proteomes" id="UP001324993">
    <property type="component" value="Chromosome"/>
</dbReference>
<comment type="similarity">
    <text evidence="3">Belongs to the SmpB family.</text>
</comment>
<keyword evidence="2 3" id="KW-0694">RNA-binding</keyword>
<evidence type="ECO:0000256" key="3">
    <source>
        <dbReference type="HAMAP-Rule" id="MF_00023"/>
    </source>
</evidence>
<dbReference type="InterPro" id="IPR020081">
    <property type="entry name" value="SsrA-bd_prot_CS"/>
</dbReference>
<accession>A0ABZ0RNU6</accession>
<keyword evidence="1 3" id="KW-0963">Cytoplasm</keyword>
<comment type="function">
    <text evidence="3">Required for rescue of stalled ribosomes mediated by trans-translation. Binds to transfer-messenger RNA (tmRNA), required for stable association of tmRNA with ribosomes. tmRNA and SmpB together mimic tRNA shape, replacing the anticodon stem-loop with SmpB. tmRNA is encoded by the ssrA gene; the 2 termini fold to resemble tRNA(Ala) and it encodes a 'tag peptide', a short internal open reading frame. During trans-translation Ala-aminoacylated tmRNA acts like a tRNA, entering the A-site of stalled ribosomes, displacing the stalled mRNA. The ribosome then switches to translate the ORF on the tmRNA; the nascent peptide is terminated with the 'tag peptide' encoded by the tmRNA and targeted for degradation. The ribosome is freed to recommence translation, which seems to be the essential function of trans-translation.</text>
</comment>
<keyword evidence="5" id="KW-1185">Reference proteome</keyword>
<comment type="subcellular location">
    <subcellularLocation>
        <location evidence="3">Cytoplasm</location>
    </subcellularLocation>
    <text evidence="3">The tmRNA-SmpB complex associates with stalled 70S ribosomes.</text>
</comment>
<dbReference type="NCBIfam" id="NF003843">
    <property type="entry name" value="PRK05422.1"/>
    <property type="match status" value="1"/>
</dbReference>
<proteinExistence type="inferred from homology"/>
<gene>
    <name evidence="3 4" type="primary">smpB</name>
    <name evidence="4" type="ORF">SH580_08690</name>
</gene>
<dbReference type="EMBL" id="CP138858">
    <property type="protein sequence ID" value="WPJ97787.1"/>
    <property type="molecule type" value="Genomic_DNA"/>
</dbReference>
<dbReference type="HAMAP" id="MF_00023">
    <property type="entry name" value="SmpB"/>
    <property type="match status" value="1"/>
</dbReference>
<dbReference type="PANTHER" id="PTHR30308:SF2">
    <property type="entry name" value="SSRA-BINDING PROTEIN"/>
    <property type="match status" value="1"/>
</dbReference>
<name>A0ABZ0RNU6_9BACT</name>
<evidence type="ECO:0000313" key="5">
    <source>
        <dbReference type="Proteomes" id="UP001324993"/>
    </source>
</evidence>
<dbReference type="NCBIfam" id="TIGR00086">
    <property type="entry name" value="smpB"/>
    <property type="match status" value="1"/>
</dbReference>
<dbReference type="InterPro" id="IPR023620">
    <property type="entry name" value="SmpB"/>
</dbReference>
<reference evidence="4 5" key="1">
    <citation type="submission" date="2023-11" db="EMBL/GenBank/DDBJ databases">
        <title>Coraliomargarita sp. nov., isolated from marine algae.</title>
        <authorList>
            <person name="Lee J.K."/>
            <person name="Baek J.H."/>
            <person name="Kim J.M."/>
            <person name="Choi D.G."/>
            <person name="Jeon C.O."/>
        </authorList>
    </citation>
    <scope>NUCLEOTIDE SEQUENCE [LARGE SCALE GENOMIC DNA]</scope>
    <source>
        <strain evidence="4 5">J2-16</strain>
    </source>
</reference>
<dbReference type="SUPFAM" id="SSF74982">
    <property type="entry name" value="Small protein B (SmpB)"/>
    <property type="match status" value="1"/>
</dbReference>
<dbReference type="PANTHER" id="PTHR30308">
    <property type="entry name" value="TMRNA-BINDING COMPONENT OF TRANS-TRANSLATION TAGGING COMPLEX"/>
    <property type="match status" value="1"/>
</dbReference>
<evidence type="ECO:0000256" key="2">
    <source>
        <dbReference type="ARBA" id="ARBA00022884"/>
    </source>
</evidence>
<dbReference type="Gene3D" id="2.40.280.10">
    <property type="match status" value="1"/>
</dbReference>
<organism evidence="4 5">
    <name type="scientific">Coraliomargarita algicola</name>
    <dbReference type="NCBI Taxonomy" id="3092156"/>
    <lineage>
        <taxon>Bacteria</taxon>
        <taxon>Pseudomonadati</taxon>
        <taxon>Verrucomicrobiota</taxon>
        <taxon>Opitutia</taxon>
        <taxon>Puniceicoccales</taxon>
        <taxon>Coraliomargaritaceae</taxon>
        <taxon>Coraliomargarita</taxon>
    </lineage>
</organism>
<evidence type="ECO:0000313" key="4">
    <source>
        <dbReference type="EMBL" id="WPJ97787.1"/>
    </source>
</evidence>
<dbReference type="CDD" id="cd09294">
    <property type="entry name" value="SmpB"/>
    <property type="match status" value="1"/>
</dbReference>